<keyword evidence="3" id="KW-1185">Reference proteome</keyword>
<keyword evidence="1" id="KW-0472">Membrane</keyword>
<evidence type="ECO:0000256" key="1">
    <source>
        <dbReference type="SAM" id="Phobius"/>
    </source>
</evidence>
<feature type="transmembrane region" description="Helical" evidence="1">
    <location>
        <begin position="12"/>
        <end position="32"/>
    </location>
</feature>
<evidence type="ECO:0000313" key="2">
    <source>
        <dbReference type="EMBL" id="PIL24843.1"/>
    </source>
</evidence>
<protein>
    <submittedName>
        <fullName evidence="2">Uncharacterized protein</fullName>
    </submittedName>
</protein>
<reference evidence="2 3" key="1">
    <citation type="journal article" date="2015" name="Sci. Rep.">
        <title>Chromosome-level genome map provides insights into diverse defense mechanisms in the medicinal fungus Ganoderma sinense.</title>
        <authorList>
            <person name="Zhu Y."/>
            <person name="Xu J."/>
            <person name="Sun C."/>
            <person name="Zhou S."/>
            <person name="Xu H."/>
            <person name="Nelson D.R."/>
            <person name="Qian J."/>
            <person name="Song J."/>
            <person name="Luo H."/>
            <person name="Xiang L."/>
            <person name="Li Y."/>
            <person name="Xu Z."/>
            <person name="Ji A."/>
            <person name="Wang L."/>
            <person name="Lu S."/>
            <person name="Hayward A."/>
            <person name="Sun W."/>
            <person name="Li X."/>
            <person name="Schwartz D.C."/>
            <person name="Wang Y."/>
            <person name="Chen S."/>
        </authorList>
    </citation>
    <scope>NUCLEOTIDE SEQUENCE [LARGE SCALE GENOMIC DNA]</scope>
    <source>
        <strain evidence="2 3">ZZ0214-1</strain>
    </source>
</reference>
<dbReference type="Proteomes" id="UP000230002">
    <property type="component" value="Unassembled WGS sequence"/>
</dbReference>
<dbReference type="EMBL" id="AYKW01000056">
    <property type="protein sequence ID" value="PIL24843.1"/>
    <property type="molecule type" value="Genomic_DNA"/>
</dbReference>
<sequence>MFCSPPSAPGEHLGLLPVLPSISILVSIIQIFRLLAWIRPLFLAVCTSVHIHSSHLSSHPTVVQLVVSHRRLDVAYYCIYLGKACSVNVILPQPIDACACFVIAVLTFEVSFAVRLLRSLRARPSLDPARPLPVYTYASSRWTMC</sequence>
<accession>A0A2G8RTM1</accession>
<evidence type="ECO:0000313" key="3">
    <source>
        <dbReference type="Proteomes" id="UP000230002"/>
    </source>
</evidence>
<keyword evidence="1" id="KW-1133">Transmembrane helix</keyword>
<proteinExistence type="predicted"/>
<dbReference type="AlphaFoldDB" id="A0A2G8RTM1"/>
<keyword evidence="1" id="KW-0812">Transmembrane</keyword>
<organism evidence="2 3">
    <name type="scientific">Ganoderma sinense ZZ0214-1</name>
    <dbReference type="NCBI Taxonomy" id="1077348"/>
    <lineage>
        <taxon>Eukaryota</taxon>
        <taxon>Fungi</taxon>
        <taxon>Dikarya</taxon>
        <taxon>Basidiomycota</taxon>
        <taxon>Agaricomycotina</taxon>
        <taxon>Agaricomycetes</taxon>
        <taxon>Polyporales</taxon>
        <taxon>Polyporaceae</taxon>
        <taxon>Ganoderma</taxon>
    </lineage>
</organism>
<gene>
    <name evidence="2" type="ORF">GSI_12729</name>
</gene>
<name>A0A2G8RTM1_9APHY</name>
<comment type="caution">
    <text evidence="2">The sequence shown here is derived from an EMBL/GenBank/DDBJ whole genome shotgun (WGS) entry which is preliminary data.</text>
</comment>